<keyword evidence="6 7" id="KW-0472">Membrane</keyword>
<accession>A0A2W1JZH7</accession>
<feature type="domain" description="Peptidase M50" evidence="8">
    <location>
        <begin position="33"/>
        <end position="125"/>
    </location>
</feature>
<dbReference type="GO" id="GO:0016020">
    <property type="term" value="C:membrane"/>
    <property type="evidence" value="ECO:0007669"/>
    <property type="project" value="UniProtKB-SubCell"/>
</dbReference>
<evidence type="ECO:0000313" key="10">
    <source>
        <dbReference type="Proteomes" id="UP000248857"/>
    </source>
</evidence>
<dbReference type="AlphaFoldDB" id="A0A2W1JZH7"/>
<sequence>MVGLLITLAASLLALEFAQDFQPAKFSFFFFVFFWFPLLVLHEAAHAAMASVLGWSVDKVVIGIGRPLRSFHIGSIAVEWRLLPLEGFTRCRPTNLELPRVKNALIYLAGPGIEIILAVFILVVVGPNHLLRNSDQVGMIALQTLAVTSCCAGIMNLIPFSVRTPQKTIVNDGLGILLAIITPRHRYIEALRPMIGDSQ</sequence>
<evidence type="ECO:0000256" key="5">
    <source>
        <dbReference type="ARBA" id="ARBA00022989"/>
    </source>
</evidence>
<dbReference type="Proteomes" id="UP000248857">
    <property type="component" value="Unassembled WGS sequence"/>
</dbReference>
<dbReference type="Pfam" id="PF02163">
    <property type="entry name" value="Peptidase_M50"/>
    <property type="match status" value="1"/>
</dbReference>
<comment type="cofactor">
    <cofactor evidence="1">
        <name>Zn(2+)</name>
        <dbReference type="ChEBI" id="CHEBI:29105"/>
    </cofactor>
</comment>
<keyword evidence="5 7" id="KW-1133">Transmembrane helix</keyword>
<evidence type="ECO:0000256" key="6">
    <source>
        <dbReference type="ARBA" id="ARBA00023136"/>
    </source>
</evidence>
<evidence type="ECO:0000256" key="2">
    <source>
        <dbReference type="ARBA" id="ARBA00004141"/>
    </source>
</evidence>
<protein>
    <recommendedName>
        <fullName evidence="8">Peptidase M50 domain-containing protein</fullName>
    </recommendedName>
</protein>
<evidence type="ECO:0000256" key="3">
    <source>
        <dbReference type="ARBA" id="ARBA00007931"/>
    </source>
</evidence>
<evidence type="ECO:0000256" key="4">
    <source>
        <dbReference type="ARBA" id="ARBA00022692"/>
    </source>
</evidence>
<comment type="similarity">
    <text evidence="3">Belongs to the peptidase M50B family.</text>
</comment>
<dbReference type="InterPro" id="IPR008915">
    <property type="entry name" value="Peptidase_M50"/>
</dbReference>
<comment type="caution">
    <text evidence="9">The sequence shown here is derived from an EMBL/GenBank/DDBJ whole genome shotgun (WGS) entry which is preliminary data.</text>
</comment>
<organism evidence="9 10">
    <name type="scientific">Acaryochloris thomasi RCC1774</name>
    <dbReference type="NCBI Taxonomy" id="1764569"/>
    <lineage>
        <taxon>Bacteria</taxon>
        <taxon>Bacillati</taxon>
        <taxon>Cyanobacteriota</taxon>
        <taxon>Cyanophyceae</taxon>
        <taxon>Acaryochloridales</taxon>
        <taxon>Acaryochloridaceae</taxon>
        <taxon>Acaryochloris</taxon>
        <taxon>Acaryochloris thomasi</taxon>
    </lineage>
</organism>
<dbReference type="CDD" id="cd05709">
    <property type="entry name" value="S2P-M50"/>
    <property type="match status" value="1"/>
</dbReference>
<evidence type="ECO:0000313" key="9">
    <source>
        <dbReference type="EMBL" id="PZD74784.1"/>
    </source>
</evidence>
<feature type="transmembrane region" description="Helical" evidence="7">
    <location>
        <begin position="28"/>
        <end position="49"/>
    </location>
</feature>
<evidence type="ECO:0000256" key="1">
    <source>
        <dbReference type="ARBA" id="ARBA00001947"/>
    </source>
</evidence>
<feature type="transmembrane region" description="Helical" evidence="7">
    <location>
        <begin position="104"/>
        <end position="125"/>
    </location>
</feature>
<name>A0A2W1JZH7_9CYAN</name>
<evidence type="ECO:0000256" key="7">
    <source>
        <dbReference type="SAM" id="Phobius"/>
    </source>
</evidence>
<proteinExistence type="inferred from homology"/>
<keyword evidence="4 7" id="KW-0812">Transmembrane</keyword>
<keyword evidence="10" id="KW-1185">Reference proteome</keyword>
<reference evidence="9 10" key="1">
    <citation type="journal article" date="2018" name="Sci. Rep.">
        <title>A novel species of the marine cyanobacterium Acaryochloris with a unique pigment content and lifestyle.</title>
        <authorList>
            <person name="Partensky F."/>
            <person name="Six C."/>
            <person name="Ratin M."/>
            <person name="Garczarek L."/>
            <person name="Vaulot D."/>
            <person name="Probert I."/>
            <person name="Calteau A."/>
            <person name="Gourvil P."/>
            <person name="Marie D."/>
            <person name="Grebert T."/>
            <person name="Bouchier C."/>
            <person name="Le Panse S."/>
            <person name="Gachenot M."/>
            <person name="Rodriguez F."/>
            <person name="Garrido J.L."/>
        </authorList>
    </citation>
    <scope>NUCLEOTIDE SEQUENCE [LARGE SCALE GENOMIC DNA]</scope>
    <source>
        <strain evidence="9 10">RCC1774</strain>
    </source>
</reference>
<dbReference type="EMBL" id="PQWO01000002">
    <property type="protein sequence ID" value="PZD74784.1"/>
    <property type="molecule type" value="Genomic_DNA"/>
</dbReference>
<evidence type="ECO:0000259" key="8">
    <source>
        <dbReference type="Pfam" id="PF02163"/>
    </source>
</evidence>
<dbReference type="GO" id="GO:0006508">
    <property type="term" value="P:proteolysis"/>
    <property type="evidence" value="ECO:0007669"/>
    <property type="project" value="InterPro"/>
</dbReference>
<comment type="subcellular location">
    <subcellularLocation>
        <location evidence="2">Membrane</location>
        <topology evidence="2">Multi-pass membrane protein</topology>
    </subcellularLocation>
</comment>
<gene>
    <name evidence="9" type="ORF">C1752_00934</name>
</gene>
<feature type="transmembrane region" description="Helical" evidence="7">
    <location>
        <begin position="137"/>
        <end position="158"/>
    </location>
</feature>